<evidence type="ECO:0000313" key="2">
    <source>
        <dbReference type="EMBL" id="ABK61133.1"/>
    </source>
</evidence>
<dbReference type="eggNOG" id="COG1191">
    <property type="taxonomic scope" value="Bacteria"/>
</dbReference>
<dbReference type="EMBL" id="CP000382">
    <property type="protein sequence ID" value="ABK61133.1"/>
    <property type="molecule type" value="Genomic_DNA"/>
</dbReference>
<dbReference type="HOGENOM" id="CLU_139760_0_0_9"/>
<proteinExistence type="predicted"/>
<protein>
    <submittedName>
        <fullName evidence="2">Possible sigma factor</fullName>
    </submittedName>
</protein>
<dbReference type="STRING" id="386415.NT01CX_2181"/>
<evidence type="ECO:0000313" key="3">
    <source>
        <dbReference type="Proteomes" id="UP000008220"/>
    </source>
</evidence>
<keyword evidence="1" id="KW-0175">Coiled coil</keyword>
<sequence length="146" mass="17315">MAKDYRRLQAREMLNSYLVWKGDIENIQLEIEATENDYDIQAMTFSERTCETFKINRELENRIISKADKIKQLKKLKKMYEINCNKIENAFNSLKSEFERSVIELRYMKAPVGTWYIISKQLGFSMVACQKAEERAIINMMPLLIK</sequence>
<dbReference type="KEGG" id="cno:NT01CX_2181"/>
<feature type="coiled-coil region" evidence="1">
    <location>
        <begin position="56"/>
        <end position="97"/>
    </location>
</feature>
<keyword evidence="3" id="KW-1185">Reference proteome</keyword>
<accession>A0Q0V2</accession>
<dbReference type="RefSeq" id="WP_011722254.1">
    <property type="nucleotide sequence ID" value="NC_008593.1"/>
</dbReference>
<dbReference type="PATRIC" id="fig|386415.7.peg.1286"/>
<gene>
    <name evidence="2" type="ordered locus">NT01CX_2181</name>
</gene>
<dbReference type="AlphaFoldDB" id="A0Q0V2"/>
<name>A0Q0V2_CLONN</name>
<evidence type="ECO:0000256" key="1">
    <source>
        <dbReference type="SAM" id="Coils"/>
    </source>
</evidence>
<dbReference type="Proteomes" id="UP000008220">
    <property type="component" value="Chromosome"/>
</dbReference>
<reference evidence="2 3" key="1">
    <citation type="journal article" date="2006" name="Nat. Biotechnol.">
        <title>The genome and transcriptomes of the anti-tumor agent Clostridium novyi-NT.</title>
        <authorList>
            <person name="Bettegowda C."/>
            <person name="Huang X."/>
            <person name="Lin J."/>
            <person name="Cheong I."/>
            <person name="Kohli M."/>
            <person name="Szabo S.A."/>
            <person name="Zhang X."/>
            <person name="Diaz L.A. Jr."/>
            <person name="Velculescu V.E."/>
            <person name="Parmigiani G."/>
            <person name="Kinzler K.W."/>
            <person name="Vogelstein B."/>
            <person name="Zhou S."/>
        </authorList>
    </citation>
    <scope>NUCLEOTIDE SEQUENCE [LARGE SCALE GENOMIC DNA]</scope>
    <source>
        <strain evidence="2 3">NT</strain>
    </source>
</reference>
<organism evidence="2 3">
    <name type="scientific">Clostridium novyi (strain NT)</name>
    <dbReference type="NCBI Taxonomy" id="386415"/>
    <lineage>
        <taxon>Bacteria</taxon>
        <taxon>Bacillati</taxon>
        <taxon>Bacillota</taxon>
        <taxon>Clostridia</taxon>
        <taxon>Eubacteriales</taxon>
        <taxon>Clostridiaceae</taxon>
        <taxon>Clostridium</taxon>
    </lineage>
</organism>